<dbReference type="PANTHER" id="PTHR32086:SF0">
    <property type="entry name" value="FANCONI ANEMIA GROUP D2 PROTEIN"/>
    <property type="match status" value="1"/>
</dbReference>
<feature type="region of interest" description="Disordered" evidence="15">
    <location>
        <begin position="1768"/>
        <end position="1796"/>
    </location>
</feature>
<evidence type="ECO:0000256" key="13">
    <source>
        <dbReference type="PIRSR" id="PIRSR605150-2"/>
    </source>
</evidence>
<dbReference type="InterPro" id="IPR005150">
    <property type="entry name" value="Cellulose_synth"/>
</dbReference>
<dbReference type="InterPro" id="IPR029044">
    <property type="entry name" value="Nucleotide-diphossugar_trans"/>
</dbReference>
<name>A0AB32WHP8_THECC</name>
<dbReference type="GO" id="GO:0016760">
    <property type="term" value="F:cellulose synthase (UDP-forming) activity"/>
    <property type="evidence" value="ECO:0007669"/>
    <property type="project" value="InterPro"/>
</dbReference>
<dbReference type="Pfam" id="PF03552">
    <property type="entry name" value="Cellulose_synt"/>
    <property type="match status" value="1"/>
</dbReference>
<feature type="active site" evidence="12">
    <location>
        <position position="456"/>
    </location>
</feature>
<comment type="similarity">
    <text evidence="11">Belongs to the Fanconi anemia protein FANCD2 family.</text>
</comment>
<evidence type="ECO:0000256" key="15">
    <source>
        <dbReference type="SAM" id="MobiDB-lite"/>
    </source>
</evidence>
<evidence type="ECO:0000256" key="7">
    <source>
        <dbReference type="ARBA" id="ARBA00022843"/>
    </source>
</evidence>
<dbReference type="GO" id="GO:0005634">
    <property type="term" value="C:nucleus"/>
    <property type="evidence" value="ECO:0007669"/>
    <property type="project" value="UniProtKB-SubCell"/>
</dbReference>
<dbReference type="SUPFAM" id="SSF53448">
    <property type="entry name" value="Nucleotide-diphospho-sugar transferases"/>
    <property type="match status" value="1"/>
</dbReference>
<keyword evidence="9" id="KW-0472">Membrane</keyword>
<keyword evidence="5" id="KW-0808">Transferase</keyword>
<feature type="binding site" evidence="13">
    <location>
        <position position="135"/>
    </location>
    <ligand>
        <name>UDP-alpha-D-glucose</name>
        <dbReference type="ChEBI" id="CHEBI:58885"/>
    </ligand>
</feature>
<dbReference type="GeneID" id="18612304"/>
<feature type="binding site" evidence="14">
    <location>
        <position position="269"/>
    </location>
    <ligand>
        <name>Mn(2+)</name>
        <dbReference type="ChEBI" id="CHEBI:29035"/>
    </ligand>
</feature>
<dbReference type="RefSeq" id="XP_017979127.1">
    <property type="nucleotide sequence ID" value="XM_018123638.1"/>
</dbReference>
<reference evidence="17" key="2">
    <citation type="submission" date="2025-08" db="UniProtKB">
        <authorList>
            <consortium name="RefSeq"/>
        </authorList>
    </citation>
    <scope>IDENTIFICATION</scope>
</reference>
<evidence type="ECO:0000256" key="8">
    <source>
        <dbReference type="ARBA" id="ARBA00022989"/>
    </source>
</evidence>
<evidence type="ECO:0000256" key="6">
    <source>
        <dbReference type="ARBA" id="ARBA00022692"/>
    </source>
</evidence>
<evidence type="ECO:0000313" key="16">
    <source>
        <dbReference type="Proteomes" id="UP000694886"/>
    </source>
</evidence>
<keyword evidence="4" id="KW-0328">Glycosyltransferase</keyword>
<dbReference type="Proteomes" id="UP000694886">
    <property type="component" value="Chromosome 1"/>
</dbReference>
<dbReference type="Gene3D" id="3.90.550.10">
    <property type="entry name" value="Spore Coat Polysaccharide Biosynthesis Protein SpsA, Chain A"/>
    <property type="match status" value="1"/>
</dbReference>
<organism evidence="16 17">
    <name type="scientific">Theobroma cacao</name>
    <name type="common">Cacao</name>
    <name type="synonym">Cocoa</name>
    <dbReference type="NCBI Taxonomy" id="3641"/>
    <lineage>
        <taxon>Eukaryota</taxon>
        <taxon>Viridiplantae</taxon>
        <taxon>Streptophyta</taxon>
        <taxon>Embryophyta</taxon>
        <taxon>Tracheophyta</taxon>
        <taxon>Spermatophyta</taxon>
        <taxon>Magnoliopsida</taxon>
        <taxon>eudicotyledons</taxon>
        <taxon>Gunneridae</taxon>
        <taxon>Pentapetalae</taxon>
        <taxon>rosids</taxon>
        <taxon>malvids</taxon>
        <taxon>Malvales</taxon>
        <taxon>Malvaceae</taxon>
        <taxon>Byttnerioideae</taxon>
        <taxon>Theobroma</taxon>
    </lineage>
</organism>
<evidence type="ECO:0000256" key="12">
    <source>
        <dbReference type="PIRSR" id="PIRSR605150-1"/>
    </source>
</evidence>
<evidence type="ECO:0000256" key="5">
    <source>
        <dbReference type="ARBA" id="ARBA00022679"/>
    </source>
</evidence>
<feature type="region of interest" description="Disordered" evidence="15">
    <location>
        <begin position="1159"/>
        <end position="1190"/>
    </location>
</feature>
<keyword evidence="8" id="KW-1133">Transmembrane helix</keyword>
<dbReference type="GO" id="GO:0016020">
    <property type="term" value="C:membrane"/>
    <property type="evidence" value="ECO:0007669"/>
    <property type="project" value="InterPro"/>
</dbReference>
<keyword evidence="7" id="KW-0832">Ubl conjugation</keyword>
<dbReference type="Pfam" id="PF14631">
    <property type="entry name" value="FancD2"/>
    <property type="match status" value="2"/>
</dbReference>
<dbReference type="KEGG" id="tcc:18612304"/>
<evidence type="ECO:0000256" key="11">
    <source>
        <dbReference type="ARBA" id="ARBA00093456"/>
    </source>
</evidence>
<evidence type="ECO:0000256" key="2">
    <source>
        <dbReference type="ARBA" id="ARBA00004127"/>
    </source>
</evidence>
<dbReference type="GO" id="GO:0012505">
    <property type="term" value="C:endomembrane system"/>
    <property type="evidence" value="ECO:0007669"/>
    <property type="project" value="UniProtKB-SubCell"/>
</dbReference>
<comment type="subcellular location">
    <subcellularLocation>
        <location evidence="2">Endomembrane system</location>
        <topology evidence="2">Multi-pass membrane protein</topology>
    </subcellularLocation>
    <subcellularLocation>
        <location evidence="1">Nucleus</location>
    </subcellularLocation>
</comment>
<dbReference type="Gramene" id="Tc01v2_t014960.1">
    <property type="protein sequence ID" value="Tc01v2_p014960.1"/>
    <property type="gene ID" value="Tc01v2_g014960"/>
</dbReference>
<evidence type="ECO:0000256" key="3">
    <source>
        <dbReference type="ARBA" id="ARBA00022499"/>
    </source>
</evidence>
<reference evidence="16" key="1">
    <citation type="journal article" date="1997" name="Nucleic Acids Res.">
        <title>tRNAscan-SE: a program for improved detection of transfer RNA genes in genomic sequence.</title>
        <authorList>
            <person name="Lowe T.M."/>
            <person name="Eddy S.R."/>
        </authorList>
    </citation>
    <scope>NUCLEOTIDE SEQUENCE [LARGE SCALE GENOMIC DNA]</scope>
    <source>
        <strain evidence="16">r\B97-61/B2</strain>
    </source>
</reference>
<feature type="active site" evidence="12">
    <location>
        <position position="135"/>
    </location>
</feature>
<keyword evidence="10" id="KW-0539">Nucleus</keyword>
<accession>A0AB32WHP8</accession>
<evidence type="ECO:0000313" key="17">
    <source>
        <dbReference type="RefSeq" id="XP_017979127.1"/>
    </source>
</evidence>
<protein>
    <submittedName>
        <fullName evidence="17">Fanconi anemia group D2 protein isoform X1</fullName>
    </submittedName>
</protein>
<dbReference type="GO" id="GO:0006281">
    <property type="term" value="P:DNA repair"/>
    <property type="evidence" value="ECO:0007669"/>
    <property type="project" value="InterPro"/>
</dbReference>
<keyword evidence="3" id="KW-1017">Isopeptide bond</keyword>
<dbReference type="GO" id="GO:0030244">
    <property type="term" value="P:cellulose biosynthetic process"/>
    <property type="evidence" value="ECO:0007669"/>
    <property type="project" value="InterPro"/>
</dbReference>
<feature type="binding site" evidence="13">
    <location>
        <position position="106"/>
    </location>
    <ligand>
        <name>UDP-alpha-D-glucose</name>
        <dbReference type="ChEBI" id="CHEBI:58885"/>
    </ligand>
</feature>
<evidence type="ECO:0000256" key="9">
    <source>
        <dbReference type="ARBA" id="ARBA00023136"/>
    </source>
</evidence>
<evidence type="ECO:0000256" key="14">
    <source>
        <dbReference type="PIRSR" id="PIRSR605150-3"/>
    </source>
</evidence>
<proteinExistence type="inferred from homology"/>
<dbReference type="InterPro" id="IPR029448">
    <property type="entry name" value="FANCD2"/>
</dbReference>
<keyword evidence="6" id="KW-0812">Transmembrane</keyword>
<sequence length="1796" mass="201594">MAKPLSLPLYERVSCKGIMIRRTLDVTVFCLLLSLLAYRLRSLSNQGFTWLLAFLCESWFAFLWLLNLSTRWNPVEYKTYPENLLPRSLGLPPIDMFVTTADPVLEPPLVTVNTVLSLLAVDYPAEKLACYVSDDGCSPLTFYSLVEASKFAKLWVPFCKKYSIQIRAPFQYFSAKSLPPVDGLSGFELEWKKMKDEYEHLCRKIEDAVHKLMLGPHSTEYAVFKNIERDNHPSIVKVIFENKEDHSSCLPHLVYVSREKRPNHPHHFKAGAMNVLQTRVSGVMTNAPFMLNVDCDMFASNPKIILHAVCLLVGVDDEQECAFVQCPQIFYDALKDDPFGNRMTVPFTIFVGGMAGIQGPPYAGTGCFHRRKAIYGLPPNHDFDIKDCKILEERFGKSTEFSESVAEILFGSGEKHFPCDISSITGSACRVANCSYENNTCWGIEVGLTYGSVTEDVLTGLRIHTMGWKSVLLMPSPPAFMGCAPPGGPVSMTQMKRWGTGLLEVLFSKHSPILSAFSTKLHFRQALAYLQIVMWASRSIPQFCYNMLSAYCITTNSQFLPKVITIALSCIRTIDAEQMPCLLRFLLLSATQVNVRRIISQIREHLKFLSVPNTHTLQKNKLKGKLLVDNTEASILDALRSSLQFKSILCQEILKELNGLEKPRDHKIIDIWLLVLLYTNGESMRKSIEKVFKKKVIEGCIQEVMLDQCIYGNKELAKEYFLSLLSLSEYLLACKEQKARDFGIYMYTLLFEEFADTYSRQEVLGALVTHVGSGVKSEVSSALQVMASLATKHAQELIPLSSHINGILDYLEGLTVENLHKVYEVFSHMALLARSSSDCFGSSIANELLIIVQKQHHPAIGQVSHPDLKYKKMGLIGILKIVSCLGDASNVTLSSPFQKSNTEEALELLETSLESCKQLCLSLIFFYDELTAILESRTLHTVIVDWIGKHVGEFESIFLSDLDGGQLPSRNSYCGLEGELWMNLDGEISPICLNILPLASSSQSACLQFLPANFHLLSAVERLTNQGSLGGIDALLGCPLLLPSSKYYSEAEWLSLTGKQKQIISLCLYYAVNWLRELLNAFCTQVAGRFEFTSQSTKEDITLKLLKRLRNLVFLESLLNHSIRMCPVVLPQLHLQVEHCGSTLINQPNHVGNMEKKNEPKMTHECTSPNKRKHKKIAKTSTPGTDGKLHQPTLMDVLRKAGVETSQEMTNEVSSKERTSASVDRQSHVFNESVLIEVSPPAQALESQKFRFRPLLLECFSILTFSKNHDSCCSDPVAELPLYLYLIHDLHCKLDYFAAPGKQCSSRSLSSVAFTRMTLDEFLSKIRPLFPSLKRNLDIAFCSLKEGNETCQEHWNIQSAAAHNPDIINLVPSKSSISTMVYKEVLHSFSKFFLEQMLNLPEVQRNKSVLSDLLEAFQPNETLDAGASDVQPCPSPGTIEYSYLGACSFVESILHAACSFSFILASEALFTLESAVTSVLNVVDKLEGDDVNIQSRFNQILPFLRGKLGSSAQKLLKHKWDDENLENGWKNKGEIVQKILRIHLEYTESTADLLDELACTILPQVSCTTMAEDEDYGYPTLCSATFLSWYHVLFEVNLTVLDKLVKEVVHLEKCRPGFQPENVHTHLIKMQKNVNVVVALVNMCRTYDKVTLHAMAVKYGGKFIDSFLKAFDFLQVHFQMHNEVIILLVKELQKATRTIQTLCSEAKGLKQTAITGKIPATKRSLERFLFRVKALLHTTSSGCTFWMGNLKHKDLRGQVVSSQAYVDDRNDSIDQDPEDVDPPVIVATASGNSETD</sequence>
<evidence type="ECO:0000256" key="4">
    <source>
        <dbReference type="ARBA" id="ARBA00022676"/>
    </source>
</evidence>
<evidence type="ECO:0000256" key="1">
    <source>
        <dbReference type="ARBA" id="ARBA00004123"/>
    </source>
</evidence>
<dbReference type="PANTHER" id="PTHR32086">
    <property type="entry name" value="FANCONI ANEMIA GROUP D2 PROTEIN"/>
    <property type="match status" value="1"/>
</dbReference>
<feature type="binding site" evidence="14">
    <location>
        <position position="294"/>
    </location>
    <ligand>
        <name>Mn(2+)</name>
        <dbReference type="ChEBI" id="CHEBI:29035"/>
    </ligand>
</feature>
<evidence type="ECO:0000256" key="10">
    <source>
        <dbReference type="ARBA" id="ARBA00023242"/>
    </source>
</evidence>
<gene>
    <name evidence="17" type="primary">LOC18612304</name>
</gene>